<dbReference type="AlphaFoldDB" id="A0A1H9VWV0"/>
<gene>
    <name evidence="3" type="ORF">SAMN04487944_12911</name>
</gene>
<feature type="signal peptide" evidence="1">
    <location>
        <begin position="1"/>
        <end position="27"/>
    </location>
</feature>
<dbReference type="EMBL" id="FOGL01000029">
    <property type="protein sequence ID" value="SES26145.1"/>
    <property type="molecule type" value="Genomic_DNA"/>
</dbReference>
<keyword evidence="1" id="KW-0732">Signal</keyword>
<sequence length="196" mass="21298">MTNKIRTAVMTTLAAACFLVTPIISNAYTVKSGDSLWKIGKQNGVSVLELQNINNRSNSIIYPGENLIIPQSISASDKQLMAQLVHAEAKGEPYAGKVAVATVLLNRVDHKDFPNSVAGVIYETYNNGAHYAFSPVKNGAINQTADNDSIRAVNEAIAFRGQGQGSIYFYNPNTAVNKWITNRQVTIKIGNHVFAK</sequence>
<dbReference type="Gene3D" id="3.10.350.10">
    <property type="entry name" value="LysM domain"/>
    <property type="match status" value="1"/>
</dbReference>
<dbReference type="InterPro" id="IPR018392">
    <property type="entry name" value="LysM"/>
</dbReference>
<dbReference type="OrthoDB" id="9785345at2"/>
<accession>A0A1H9VWV0</accession>
<evidence type="ECO:0000313" key="3">
    <source>
        <dbReference type="EMBL" id="SES26145.1"/>
    </source>
</evidence>
<dbReference type="Proteomes" id="UP000199687">
    <property type="component" value="Unassembled WGS sequence"/>
</dbReference>
<name>A0A1H9VWV0_9BACI</name>
<reference evidence="3 4" key="1">
    <citation type="submission" date="2016-10" db="EMBL/GenBank/DDBJ databases">
        <authorList>
            <person name="de Groot N.N."/>
        </authorList>
    </citation>
    <scope>NUCLEOTIDE SEQUENCE [LARGE SCALE GENOMIC DNA]</scope>
    <source>
        <strain evidence="3 4">CGMCC 1.7727</strain>
    </source>
</reference>
<dbReference type="InterPro" id="IPR042047">
    <property type="entry name" value="SleB_dom1"/>
</dbReference>
<evidence type="ECO:0000313" key="4">
    <source>
        <dbReference type="Proteomes" id="UP000199687"/>
    </source>
</evidence>
<protein>
    <submittedName>
        <fullName evidence="3">N-acetylmuramoyl-L-alanine amidase</fullName>
    </submittedName>
</protein>
<dbReference type="PROSITE" id="PS51257">
    <property type="entry name" value="PROKAR_LIPOPROTEIN"/>
    <property type="match status" value="1"/>
</dbReference>
<evidence type="ECO:0000259" key="2">
    <source>
        <dbReference type="PROSITE" id="PS51782"/>
    </source>
</evidence>
<dbReference type="Gene3D" id="1.10.10.2520">
    <property type="entry name" value="Cell wall hydrolase SleB, domain 1"/>
    <property type="match status" value="1"/>
</dbReference>
<keyword evidence="4" id="KW-1185">Reference proteome</keyword>
<dbReference type="STRING" id="531814.SAMN04487944_12911"/>
<dbReference type="InterPro" id="IPR036779">
    <property type="entry name" value="LysM_dom_sf"/>
</dbReference>
<dbReference type="Pfam" id="PF01476">
    <property type="entry name" value="LysM"/>
    <property type="match status" value="1"/>
</dbReference>
<evidence type="ECO:0000256" key="1">
    <source>
        <dbReference type="SAM" id="SignalP"/>
    </source>
</evidence>
<dbReference type="CDD" id="cd00118">
    <property type="entry name" value="LysM"/>
    <property type="match status" value="1"/>
</dbReference>
<dbReference type="SUPFAM" id="SSF54106">
    <property type="entry name" value="LysM domain"/>
    <property type="match status" value="1"/>
</dbReference>
<dbReference type="Gene3D" id="6.20.240.60">
    <property type="match status" value="1"/>
</dbReference>
<dbReference type="GO" id="GO:0016787">
    <property type="term" value="F:hydrolase activity"/>
    <property type="evidence" value="ECO:0007669"/>
    <property type="project" value="InterPro"/>
</dbReference>
<dbReference type="SMART" id="SM00257">
    <property type="entry name" value="LysM"/>
    <property type="match status" value="1"/>
</dbReference>
<feature type="domain" description="LysM" evidence="2">
    <location>
        <begin position="26"/>
        <end position="69"/>
    </location>
</feature>
<organism evidence="3 4">
    <name type="scientific">Gracilibacillus ureilyticus</name>
    <dbReference type="NCBI Taxonomy" id="531814"/>
    <lineage>
        <taxon>Bacteria</taxon>
        <taxon>Bacillati</taxon>
        <taxon>Bacillota</taxon>
        <taxon>Bacilli</taxon>
        <taxon>Bacillales</taxon>
        <taxon>Bacillaceae</taxon>
        <taxon>Gracilibacillus</taxon>
    </lineage>
</organism>
<dbReference type="InterPro" id="IPR011105">
    <property type="entry name" value="Cell_wall_hydrolase_SleB"/>
</dbReference>
<proteinExistence type="predicted"/>
<dbReference type="Pfam" id="PF07486">
    <property type="entry name" value="Hydrolase_2"/>
    <property type="match status" value="1"/>
</dbReference>
<dbReference type="PROSITE" id="PS51782">
    <property type="entry name" value="LYSM"/>
    <property type="match status" value="1"/>
</dbReference>
<feature type="chain" id="PRO_5011588569" evidence="1">
    <location>
        <begin position="28"/>
        <end position="196"/>
    </location>
</feature>